<dbReference type="Pfam" id="PF22685">
    <property type="entry name" value="Gal80p_C-like"/>
    <property type="match status" value="1"/>
</dbReference>
<comment type="caution">
    <text evidence="2">The sequence shown here is derived from an EMBL/GenBank/DDBJ whole genome shotgun (WGS) entry which is preliminary data.</text>
</comment>
<dbReference type="OrthoDB" id="64915at2759"/>
<keyword evidence="3" id="KW-1185">Reference proteome</keyword>
<gene>
    <name evidence="2" type="ORF">D9758_002832</name>
</gene>
<dbReference type="AlphaFoldDB" id="A0A8H5LT27"/>
<name>A0A8H5LT27_9AGAR</name>
<dbReference type="Proteomes" id="UP000559256">
    <property type="component" value="Unassembled WGS sequence"/>
</dbReference>
<reference evidence="2 3" key="1">
    <citation type="journal article" date="2020" name="ISME J.">
        <title>Uncovering the hidden diversity of litter-decomposition mechanisms in mushroom-forming fungi.</title>
        <authorList>
            <person name="Floudas D."/>
            <person name="Bentzer J."/>
            <person name="Ahren D."/>
            <person name="Johansson T."/>
            <person name="Persson P."/>
            <person name="Tunlid A."/>
        </authorList>
    </citation>
    <scope>NUCLEOTIDE SEQUENCE [LARGE SCALE GENOMIC DNA]</scope>
    <source>
        <strain evidence="2 3">CBS 291.85</strain>
    </source>
</reference>
<dbReference type="EMBL" id="JAACJM010000014">
    <property type="protein sequence ID" value="KAF5368990.1"/>
    <property type="molecule type" value="Genomic_DNA"/>
</dbReference>
<proteinExistence type="predicted"/>
<organism evidence="2 3">
    <name type="scientific">Tetrapyrgos nigripes</name>
    <dbReference type="NCBI Taxonomy" id="182062"/>
    <lineage>
        <taxon>Eukaryota</taxon>
        <taxon>Fungi</taxon>
        <taxon>Dikarya</taxon>
        <taxon>Basidiomycota</taxon>
        <taxon>Agaricomycotina</taxon>
        <taxon>Agaricomycetes</taxon>
        <taxon>Agaricomycetidae</taxon>
        <taxon>Agaricales</taxon>
        <taxon>Marasmiineae</taxon>
        <taxon>Marasmiaceae</taxon>
        <taxon>Tetrapyrgos</taxon>
    </lineage>
</organism>
<evidence type="ECO:0000313" key="3">
    <source>
        <dbReference type="Proteomes" id="UP000559256"/>
    </source>
</evidence>
<dbReference type="InterPro" id="IPR055080">
    <property type="entry name" value="Gal80p-like_C"/>
</dbReference>
<protein>
    <recommendedName>
        <fullName evidence="1">Gal80p-like C-terminal domain-containing protein</fullName>
    </recommendedName>
</protein>
<accession>A0A8H5LT27</accession>
<dbReference type="SUPFAM" id="SSF55347">
    <property type="entry name" value="Glyceraldehyde-3-phosphate dehydrogenase-like, C-terminal domain"/>
    <property type="match status" value="1"/>
</dbReference>
<sequence>MLDIAIGHQLGAITHVVGDFQSVSATSTIRYPTSAIVGLDGKPTGETVTNKVPDHIAFSGILSSRDPRSPTSGALINVVWRAGYKSTPGRQQFIWEIDGEEGSIRITEETVAAGFVHVKDPKVYLNGELVEVETGLHGNIGSAWSEFAKGAEGVYPTIEDAVKLRRLLDAIQLSADTGKRVDLSTSVLKA</sequence>
<evidence type="ECO:0000313" key="2">
    <source>
        <dbReference type="EMBL" id="KAF5368990.1"/>
    </source>
</evidence>
<feature type="domain" description="Gal80p-like C-terminal" evidence="1">
    <location>
        <begin position="1"/>
        <end position="107"/>
    </location>
</feature>
<dbReference type="Gene3D" id="3.30.360.10">
    <property type="entry name" value="Dihydrodipicolinate Reductase, domain 2"/>
    <property type="match status" value="1"/>
</dbReference>
<evidence type="ECO:0000259" key="1">
    <source>
        <dbReference type="Pfam" id="PF22685"/>
    </source>
</evidence>